<dbReference type="Proteomes" id="UP000295217">
    <property type="component" value="Unassembled WGS sequence"/>
</dbReference>
<feature type="domain" description="Alcohol dehydrogenase-like N-terminal" evidence="4">
    <location>
        <begin position="24"/>
        <end position="119"/>
    </location>
</feature>
<sequence>MRAVRVAGPGDVSVLDIPSPEPAHGEVLLEVAATAVCSTDRKFAARGHDSPRTPGHEVTGRLLDGTVVGVHPEIACRRCQACLAGWHNRCPYREALGLDRDGGFAELVAVPSSQVVPLGDLDPVIATMLEPLACAVHAVEVAGIDTARPAVVVGAGAMGILCAWVLQAAGSRVVVCQRSPQRRRLARDLGVNAAIGPDEDPADHLGEPPAAIVVTAPGAEPLAWGLERVAVGGVVHAFASLPGVVPVDVNVVHYRHLTLVGSTGSRLQDYERACDLAASGAIKLERLPHRVVGLDGAPAAVLDRPPSGVLKTIVAVS</sequence>
<dbReference type="Pfam" id="PF08240">
    <property type="entry name" value="ADH_N"/>
    <property type="match status" value="1"/>
</dbReference>
<dbReference type="InterPro" id="IPR050129">
    <property type="entry name" value="Zn_alcohol_dh"/>
</dbReference>
<dbReference type="InterPro" id="IPR011032">
    <property type="entry name" value="GroES-like_sf"/>
</dbReference>
<dbReference type="Gene3D" id="3.90.180.10">
    <property type="entry name" value="Medium-chain alcohol dehydrogenases, catalytic domain"/>
    <property type="match status" value="1"/>
</dbReference>
<evidence type="ECO:0000259" key="3">
    <source>
        <dbReference type="Pfam" id="PF00107"/>
    </source>
</evidence>
<name>A0A4R5A1D6_9ACTN</name>
<organism evidence="5 6">
    <name type="scientific">Jiangella aurantiaca</name>
    <dbReference type="NCBI Taxonomy" id="2530373"/>
    <lineage>
        <taxon>Bacteria</taxon>
        <taxon>Bacillati</taxon>
        <taxon>Actinomycetota</taxon>
        <taxon>Actinomycetes</taxon>
        <taxon>Jiangellales</taxon>
        <taxon>Jiangellaceae</taxon>
        <taxon>Jiangella</taxon>
    </lineage>
</organism>
<evidence type="ECO:0000256" key="1">
    <source>
        <dbReference type="ARBA" id="ARBA00001947"/>
    </source>
</evidence>
<evidence type="ECO:0000259" key="4">
    <source>
        <dbReference type="Pfam" id="PF08240"/>
    </source>
</evidence>
<dbReference type="RefSeq" id="WP_132106726.1">
    <property type="nucleotide sequence ID" value="NZ_SMLB01000050.1"/>
</dbReference>
<dbReference type="PANTHER" id="PTHR43401">
    <property type="entry name" value="L-THREONINE 3-DEHYDROGENASE"/>
    <property type="match status" value="1"/>
</dbReference>
<dbReference type="Gene3D" id="3.40.50.720">
    <property type="entry name" value="NAD(P)-binding Rossmann-like Domain"/>
    <property type="match status" value="1"/>
</dbReference>
<dbReference type="OrthoDB" id="3567264at2"/>
<keyword evidence="2" id="KW-0560">Oxidoreductase</keyword>
<comment type="cofactor">
    <cofactor evidence="1">
        <name>Zn(2+)</name>
        <dbReference type="ChEBI" id="CHEBI:29105"/>
    </cofactor>
</comment>
<dbReference type="Pfam" id="PF00107">
    <property type="entry name" value="ADH_zinc_N"/>
    <property type="match status" value="1"/>
</dbReference>
<gene>
    <name evidence="5" type="ORF">E1262_24915</name>
</gene>
<evidence type="ECO:0000256" key="2">
    <source>
        <dbReference type="ARBA" id="ARBA00023002"/>
    </source>
</evidence>
<evidence type="ECO:0008006" key="7">
    <source>
        <dbReference type="Google" id="ProtNLM"/>
    </source>
</evidence>
<evidence type="ECO:0000313" key="6">
    <source>
        <dbReference type="Proteomes" id="UP000295217"/>
    </source>
</evidence>
<proteinExistence type="predicted"/>
<keyword evidence="6" id="KW-1185">Reference proteome</keyword>
<dbReference type="InterPro" id="IPR013154">
    <property type="entry name" value="ADH-like_N"/>
</dbReference>
<dbReference type="InterPro" id="IPR036291">
    <property type="entry name" value="NAD(P)-bd_dom_sf"/>
</dbReference>
<dbReference type="SUPFAM" id="SSF51735">
    <property type="entry name" value="NAD(P)-binding Rossmann-fold domains"/>
    <property type="match status" value="1"/>
</dbReference>
<comment type="caution">
    <text evidence="5">The sequence shown here is derived from an EMBL/GenBank/DDBJ whole genome shotgun (WGS) entry which is preliminary data.</text>
</comment>
<dbReference type="EMBL" id="SMLB01000050">
    <property type="protein sequence ID" value="TDD65553.1"/>
    <property type="molecule type" value="Genomic_DNA"/>
</dbReference>
<feature type="domain" description="Alcohol dehydrogenase-like C-terminal" evidence="3">
    <location>
        <begin position="158"/>
        <end position="278"/>
    </location>
</feature>
<dbReference type="GO" id="GO:0016491">
    <property type="term" value="F:oxidoreductase activity"/>
    <property type="evidence" value="ECO:0007669"/>
    <property type="project" value="UniProtKB-KW"/>
</dbReference>
<evidence type="ECO:0000313" key="5">
    <source>
        <dbReference type="EMBL" id="TDD65553.1"/>
    </source>
</evidence>
<reference evidence="5 6" key="1">
    <citation type="submission" date="2019-02" db="EMBL/GenBank/DDBJ databases">
        <title>Draft genome sequences of novel Actinobacteria.</title>
        <authorList>
            <person name="Sahin N."/>
            <person name="Ay H."/>
            <person name="Saygin H."/>
        </authorList>
    </citation>
    <scope>NUCLEOTIDE SEQUENCE [LARGE SCALE GENOMIC DNA]</scope>
    <source>
        <strain evidence="5 6">8K307</strain>
    </source>
</reference>
<dbReference type="SUPFAM" id="SSF50129">
    <property type="entry name" value="GroES-like"/>
    <property type="match status" value="1"/>
</dbReference>
<dbReference type="PANTHER" id="PTHR43401:SF2">
    <property type="entry name" value="L-THREONINE 3-DEHYDROGENASE"/>
    <property type="match status" value="1"/>
</dbReference>
<protein>
    <recommendedName>
        <fullName evidence="7">Alcohol dehydrogenase</fullName>
    </recommendedName>
</protein>
<dbReference type="InterPro" id="IPR013149">
    <property type="entry name" value="ADH-like_C"/>
</dbReference>
<accession>A0A4R5A1D6</accession>
<dbReference type="AlphaFoldDB" id="A0A4R5A1D6"/>